<dbReference type="GO" id="GO:2001070">
    <property type="term" value="F:starch binding"/>
    <property type="evidence" value="ECO:0007669"/>
    <property type="project" value="InterPro"/>
</dbReference>
<sequence length="103" mass="11628">MEVRTLQDDRIWVNPSPASKGGLTEIGYRGLLAKSGADKVYLHYGTDGWKNPQTVPMSKRPDGSFATQIMADAERSLEFCFKDSADHWDNNNGLNWYVPVHKK</sequence>
<evidence type="ECO:0000313" key="2">
    <source>
        <dbReference type="EMBL" id="QUL98334.1"/>
    </source>
</evidence>
<name>A0AAT9LB78_9FIRM</name>
<accession>A0AAT9LB78</accession>
<reference evidence="2" key="2">
    <citation type="journal article" date="2023" name="Biology">
        <title>Prokaryotic Life Associated with Coal-Fire Gas Vents Revealed by Metagenomics.</title>
        <authorList>
            <person name="Kadnikov V.V."/>
            <person name="Mardanov A.V."/>
            <person name="Beletsky A.V."/>
            <person name="Karnachuk O.V."/>
            <person name="Ravin N.V."/>
        </authorList>
    </citation>
    <scope>NUCLEOTIDE SEQUENCE</scope>
    <source>
        <strain evidence="2">Bu02</strain>
    </source>
</reference>
<organism evidence="2">
    <name type="scientific">Candidatus Fermentithermobacillus carboniphilus</name>
    <dbReference type="NCBI Taxonomy" id="3085328"/>
    <lineage>
        <taxon>Bacteria</taxon>
        <taxon>Bacillati</taxon>
        <taxon>Bacillota</taxon>
        <taxon>Candidatus Fermentithermobacillia</taxon>
        <taxon>Candidatus Fermentithermobacillales</taxon>
        <taxon>Candidatus Fermentithermobacillaceae</taxon>
        <taxon>Candidatus Fermentithermobacillus</taxon>
    </lineage>
</organism>
<dbReference type="Gene3D" id="2.60.40.10">
    <property type="entry name" value="Immunoglobulins"/>
    <property type="match status" value="1"/>
</dbReference>
<reference evidence="2" key="1">
    <citation type="submission" date="2020-10" db="EMBL/GenBank/DDBJ databases">
        <authorList>
            <person name="Kadnikov V."/>
            <person name="Beletsky A.V."/>
            <person name="Mardanov A.V."/>
            <person name="Karnachuk O.V."/>
            <person name="Ravin N.V."/>
        </authorList>
    </citation>
    <scope>NUCLEOTIDE SEQUENCE</scope>
    <source>
        <strain evidence="2">Bu02</strain>
    </source>
</reference>
<proteinExistence type="predicted"/>
<dbReference type="Pfam" id="PF16760">
    <property type="entry name" value="CBM53"/>
    <property type="match status" value="1"/>
</dbReference>
<dbReference type="InterPro" id="IPR013783">
    <property type="entry name" value="Ig-like_fold"/>
</dbReference>
<protein>
    <submittedName>
        <fullName evidence="2">Carbohydrate-binding protein</fullName>
    </submittedName>
</protein>
<dbReference type="AlphaFoldDB" id="A0AAT9LB78"/>
<dbReference type="KEGG" id="fcz:IMF26_09975"/>
<dbReference type="SMART" id="SM01066">
    <property type="entry name" value="CBM_25"/>
    <property type="match status" value="1"/>
</dbReference>
<dbReference type="EMBL" id="CP062796">
    <property type="protein sequence ID" value="QUL98334.1"/>
    <property type="molecule type" value="Genomic_DNA"/>
</dbReference>
<evidence type="ECO:0000259" key="1">
    <source>
        <dbReference type="SMART" id="SM01066"/>
    </source>
</evidence>
<dbReference type="InterPro" id="IPR005085">
    <property type="entry name" value="CBM25"/>
</dbReference>
<feature type="domain" description="Carbohydrate binding module family 25" evidence="1">
    <location>
        <begin position="21"/>
        <end position="101"/>
    </location>
</feature>
<gene>
    <name evidence="2" type="ORF">IMF26_09975</name>
</gene>
<dbReference type="CDD" id="cd02688">
    <property type="entry name" value="E_set"/>
    <property type="match status" value="1"/>
</dbReference>